<dbReference type="Gene3D" id="2.40.50.180">
    <property type="entry name" value="CheA-289, Domain 4"/>
    <property type="match status" value="1"/>
</dbReference>
<dbReference type="InterPro" id="IPR036061">
    <property type="entry name" value="CheW-like_dom_sf"/>
</dbReference>
<dbReference type="RefSeq" id="WP_169602627.1">
    <property type="nucleotide sequence ID" value="NZ_CP046565.1"/>
</dbReference>
<dbReference type="PROSITE" id="PS50851">
    <property type="entry name" value="CHEW"/>
    <property type="match status" value="1"/>
</dbReference>
<feature type="domain" description="CheW-like" evidence="1">
    <location>
        <begin position="73"/>
        <end position="214"/>
    </location>
</feature>
<dbReference type="PANTHER" id="PTHR22617">
    <property type="entry name" value="CHEMOTAXIS SENSOR HISTIDINE KINASE-RELATED"/>
    <property type="match status" value="1"/>
</dbReference>
<accession>A0A858Q686</accession>
<gene>
    <name evidence="2" type="ORF">GNH96_04725</name>
</gene>
<dbReference type="GO" id="GO:0005829">
    <property type="term" value="C:cytosol"/>
    <property type="evidence" value="ECO:0007669"/>
    <property type="project" value="TreeGrafter"/>
</dbReference>
<sequence>MKEAGIPEGSCWNQIGIYGSRECPRLAEVIHCRSCGVYQAAGRALFDRPPAEDAIERWTEQLAAVPDEDAAERTSLVVFRLGSEWFALPSERVREGVAAGPWRRVPHRSGKSLLGIMSVRGDLIPYFSLAAVLGVESEGDSASELVLVCGGEGRRLVFPVGAILGARRLILDEESRPPATVGRATDAYTRWLVPLHVGSVAVLDAERLFGALEAMLR</sequence>
<proteinExistence type="predicted"/>
<reference evidence="3" key="1">
    <citation type="submission" date="2019-12" db="EMBL/GenBank/DDBJ databases">
        <authorList>
            <person name="Awala S.I."/>
            <person name="Rhee S.K."/>
        </authorList>
    </citation>
    <scope>NUCLEOTIDE SEQUENCE [LARGE SCALE GENOMIC DNA]</scope>
    <source>
        <strain evidence="3">IM1</strain>
    </source>
</reference>
<protein>
    <submittedName>
        <fullName evidence="2">Chemotaxis protein CheW</fullName>
    </submittedName>
</protein>
<name>A0A858Q686_9GAMM</name>
<keyword evidence="3" id="KW-1185">Reference proteome</keyword>
<dbReference type="InterPro" id="IPR002545">
    <property type="entry name" value="CheW-lke_dom"/>
</dbReference>
<dbReference type="AlphaFoldDB" id="A0A858Q686"/>
<evidence type="ECO:0000259" key="1">
    <source>
        <dbReference type="PROSITE" id="PS50851"/>
    </source>
</evidence>
<dbReference type="SUPFAM" id="SSF50341">
    <property type="entry name" value="CheW-like"/>
    <property type="match status" value="1"/>
</dbReference>
<evidence type="ECO:0000313" key="3">
    <source>
        <dbReference type="Proteomes" id="UP000503004"/>
    </source>
</evidence>
<dbReference type="EMBL" id="CP046565">
    <property type="protein sequence ID" value="QJD29337.1"/>
    <property type="molecule type" value="Genomic_DNA"/>
</dbReference>
<organism evidence="2 3">
    <name type="scientific">Methylococcus geothermalis</name>
    <dbReference type="NCBI Taxonomy" id="2681310"/>
    <lineage>
        <taxon>Bacteria</taxon>
        <taxon>Pseudomonadati</taxon>
        <taxon>Pseudomonadota</taxon>
        <taxon>Gammaproteobacteria</taxon>
        <taxon>Methylococcales</taxon>
        <taxon>Methylococcaceae</taxon>
        <taxon>Methylococcus</taxon>
    </lineage>
</organism>
<dbReference type="PANTHER" id="PTHR22617:SF23">
    <property type="entry name" value="CHEMOTAXIS PROTEIN CHEW"/>
    <property type="match status" value="1"/>
</dbReference>
<dbReference type="GO" id="GO:0006935">
    <property type="term" value="P:chemotaxis"/>
    <property type="evidence" value="ECO:0007669"/>
    <property type="project" value="InterPro"/>
</dbReference>
<dbReference type="KEGG" id="metu:GNH96_04725"/>
<dbReference type="GO" id="GO:0007165">
    <property type="term" value="P:signal transduction"/>
    <property type="evidence" value="ECO:0007669"/>
    <property type="project" value="InterPro"/>
</dbReference>
<dbReference type="Gene3D" id="2.30.30.40">
    <property type="entry name" value="SH3 Domains"/>
    <property type="match status" value="1"/>
</dbReference>
<dbReference type="Pfam" id="PF01584">
    <property type="entry name" value="CheW"/>
    <property type="match status" value="1"/>
</dbReference>
<evidence type="ECO:0000313" key="2">
    <source>
        <dbReference type="EMBL" id="QJD29337.1"/>
    </source>
</evidence>
<dbReference type="SMART" id="SM00260">
    <property type="entry name" value="CheW"/>
    <property type="match status" value="1"/>
</dbReference>
<dbReference type="Proteomes" id="UP000503004">
    <property type="component" value="Chromosome"/>
</dbReference>
<dbReference type="InterPro" id="IPR039315">
    <property type="entry name" value="CheW"/>
</dbReference>